<dbReference type="InterPro" id="IPR001296">
    <property type="entry name" value="Glyco_trans_1"/>
</dbReference>
<reference evidence="7" key="1">
    <citation type="submission" date="2019-10" db="EMBL/GenBank/DDBJ databases">
        <authorList>
            <consortium name="Genoscope - CEA"/>
            <person name="William W."/>
        </authorList>
    </citation>
    <scope>NUCLEOTIDE SEQUENCE [LARGE SCALE GENOMIC DNA]</scope>
    <source>
        <strain evidence="7">BBR_PRJEB10992</strain>
    </source>
</reference>
<evidence type="ECO:0000256" key="1">
    <source>
        <dbReference type="ARBA" id="ARBA00009481"/>
    </source>
</evidence>
<feature type="domain" description="Glycosyl transferase family 1" evidence="5">
    <location>
        <begin position="177"/>
        <end position="337"/>
    </location>
</feature>
<dbReference type="InterPro" id="IPR028098">
    <property type="entry name" value="Glyco_trans_4-like_N"/>
</dbReference>
<evidence type="ECO:0000259" key="5">
    <source>
        <dbReference type="Pfam" id="PF00534"/>
    </source>
</evidence>
<dbReference type="OrthoDB" id="9806653at2"/>
<name>A0A7Z9BF38_9CYAN</name>
<evidence type="ECO:0000256" key="3">
    <source>
        <dbReference type="ARBA" id="ARBA00022679"/>
    </source>
</evidence>
<dbReference type="EMBL" id="CZCU02000046">
    <property type="protein sequence ID" value="VXD11291.1"/>
    <property type="molecule type" value="Genomic_DNA"/>
</dbReference>
<dbReference type="RefSeq" id="WP_083617490.1">
    <property type="nucleotide sequence ID" value="NZ_LR734832.1"/>
</dbReference>
<organism evidence="7 8">
    <name type="scientific">Planktothrix serta PCC 8927</name>
    <dbReference type="NCBI Taxonomy" id="671068"/>
    <lineage>
        <taxon>Bacteria</taxon>
        <taxon>Bacillati</taxon>
        <taxon>Cyanobacteriota</taxon>
        <taxon>Cyanophyceae</taxon>
        <taxon>Oscillatoriophycideae</taxon>
        <taxon>Oscillatoriales</taxon>
        <taxon>Microcoleaceae</taxon>
        <taxon>Planktothrix</taxon>
    </lineage>
</organism>
<dbReference type="Proteomes" id="UP000184550">
    <property type="component" value="Unassembled WGS sequence"/>
</dbReference>
<dbReference type="Pfam" id="PF13439">
    <property type="entry name" value="Glyco_transf_4"/>
    <property type="match status" value="1"/>
</dbReference>
<dbReference type="Gene3D" id="3.40.50.2000">
    <property type="entry name" value="Glycogen Phosphorylase B"/>
    <property type="match status" value="2"/>
</dbReference>
<evidence type="ECO:0000313" key="7">
    <source>
        <dbReference type="EMBL" id="VXD11291.1"/>
    </source>
</evidence>
<proteinExistence type="inferred from homology"/>
<sequence length="382" mass="43106">MEKHNKVIMIGPSLSEQGGMGTVETLIMNAGYTGFTIKHIATWNGKSSSFAKLNQVKVFTIAFLTLLGYFSQNEVDLVHLHISERGSIVRKGIIALTCLVARKPFIFHAHGCEFHEFYEALPQLIQKLITALFRRSACLIALSESWRNYYLETCHLSPEKVIVLNNPVILADEWQKDPHPEKLKFVFLGKINKRKGIYDLLRAFANLKPDYRNKVELVLAGSGEVEEAQNLVTQLGIQEQISFPGWLDQQQRDKLLGESDVMLLPSYNEGLPMAILEAMSWGLPVITTPVGGIPEVIEQGKTGLLINPGDIEQLTEAMQSLIENPSLRLSLGLAARKKVEPLSIEYYSQDLFNIYHEIIQQNRTEQRDTENLKSNSLQKQTM</sequence>
<keyword evidence="2" id="KW-0328">Glycosyltransferase</keyword>
<feature type="region of interest" description="Disordered" evidence="4">
    <location>
        <begin position="363"/>
        <end position="382"/>
    </location>
</feature>
<evidence type="ECO:0000256" key="2">
    <source>
        <dbReference type="ARBA" id="ARBA00022676"/>
    </source>
</evidence>
<comment type="similarity">
    <text evidence="1">Belongs to the glycosyltransferase group 1 family. Glycosyltransferase 4 subfamily.</text>
</comment>
<accession>A0A7Z9BF38</accession>
<dbReference type="Pfam" id="PF00534">
    <property type="entry name" value="Glycos_transf_1"/>
    <property type="match status" value="1"/>
</dbReference>
<dbReference type="PANTHER" id="PTHR12526:SF640">
    <property type="entry name" value="COLANIC ACID BIOSYNTHESIS GLYCOSYLTRANSFERASE WCAL-RELATED"/>
    <property type="match status" value="1"/>
</dbReference>
<keyword evidence="3 7" id="KW-0808">Transferase</keyword>
<keyword evidence="8" id="KW-1185">Reference proteome</keyword>
<feature type="domain" description="Glycosyltransferase subfamily 4-like N-terminal" evidence="6">
    <location>
        <begin position="62"/>
        <end position="169"/>
    </location>
</feature>
<feature type="compositionally biased region" description="Polar residues" evidence="4">
    <location>
        <begin position="372"/>
        <end position="382"/>
    </location>
</feature>
<gene>
    <name evidence="7" type="ORF">PL8927_140093</name>
</gene>
<protein>
    <submittedName>
        <fullName evidence="7">Glycosyl transferase, group 1</fullName>
    </submittedName>
</protein>
<evidence type="ECO:0000256" key="4">
    <source>
        <dbReference type="SAM" id="MobiDB-lite"/>
    </source>
</evidence>
<dbReference type="PANTHER" id="PTHR12526">
    <property type="entry name" value="GLYCOSYLTRANSFERASE"/>
    <property type="match status" value="1"/>
</dbReference>
<evidence type="ECO:0000259" key="6">
    <source>
        <dbReference type="Pfam" id="PF13439"/>
    </source>
</evidence>
<dbReference type="SUPFAM" id="SSF53756">
    <property type="entry name" value="UDP-Glycosyltransferase/glycogen phosphorylase"/>
    <property type="match status" value="1"/>
</dbReference>
<dbReference type="GO" id="GO:0016757">
    <property type="term" value="F:glycosyltransferase activity"/>
    <property type="evidence" value="ECO:0007669"/>
    <property type="project" value="UniProtKB-KW"/>
</dbReference>
<comment type="caution">
    <text evidence="7">The sequence shown here is derived from an EMBL/GenBank/DDBJ whole genome shotgun (WGS) entry which is preliminary data.</text>
</comment>
<evidence type="ECO:0000313" key="8">
    <source>
        <dbReference type="Proteomes" id="UP000184550"/>
    </source>
</evidence>
<dbReference type="AlphaFoldDB" id="A0A7Z9BF38"/>